<proteinExistence type="predicted"/>
<dbReference type="EMBL" id="BAAFGK010000004">
    <property type="protein sequence ID" value="GAB0058362.1"/>
    <property type="molecule type" value="Genomic_DNA"/>
</dbReference>
<dbReference type="RefSeq" id="WP_420906037.1">
    <property type="nucleotide sequence ID" value="NZ_BAAFGK010000004.1"/>
</dbReference>
<gene>
    <name evidence="2" type="ORF">SIID45300_02711</name>
</gene>
<protein>
    <recommendedName>
        <fullName evidence="1">PilZ domain-containing protein</fullName>
    </recommendedName>
</protein>
<evidence type="ECO:0000259" key="1">
    <source>
        <dbReference type="Pfam" id="PF07238"/>
    </source>
</evidence>
<sequence>MAQQTNQPAQQKQQREFVRVDDHLPLAWRKIDEERFRAVMAYFEQHRTFPHKSDDIHQAIAALDITEALKKLEQSEPLLARVLIRLDQKLNLLLRLFHPSEGERPMTLTPVNLSGGGISFEDKETGLVVGDVVELRLSLSVDTLTIIECFARVMKIFDLGDGGMTRIACRFEPILDPDRERLIQHIFLRQSELLRAKSGY</sequence>
<name>A0ABQ0CBU8_9PROT</name>
<reference evidence="2 3" key="1">
    <citation type="submission" date="2024-09" db="EMBL/GenBank/DDBJ databases">
        <title>Draft genome sequence of Candidatus Magnetaquicoccaceae bacterium FCR-1.</title>
        <authorList>
            <person name="Shimoshige H."/>
            <person name="Shimamura S."/>
            <person name="Taoka A."/>
            <person name="Kobayashi H."/>
            <person name="Maekawa T."/>
        </authorList>
    </citation>
    <scope>NUCLEOTIDE SEQUENCE [LARGE SCALE GENOMIC DNA]</scope>
    <source>
        <strain evidence="2 3">FCR-1</strain>
    </source>
</reference>
<feature type="domain" description="PilZ" evidence="1">
    <location>
        <begin position="92"/>
        <end position="187"/>
    </location>
</feature>
<comment type="caution">
    <text evidence="2">The sequence shown here is derived from an EMBL/GenBank/DDBJ whole genome shotgun (WGS) entry which is preliminary data.</text>
</comment>
<dbReference type="Pfam" id="PF07238">
    <property type="entry name" value="PilZ"/>
    <property type="match status" value="1"/>
</dbReference>
<evidence type="ECO:0000313" key="2">
    <source>
        <dbReference type="EMBL" id="GAB0058362.1"/>
    </source>
</evidence>
<organism evidence="2 3">
    <name type="scientific">Candidatus Magnetaquiglobus chichijimensis</name>
    <dbReference type="NCBI Taxonomy" id="3141448"/>
    <lineage>
        <taxon>Bacteria</taxon>
        <taxon>Pseudomonadati</taxon>
        <taxon>Pseudomonadota</taxon>
        <taxon>Magnetococcia</taxon>
        <taxon>Magnetococcales</taxon>
        <taxon>Candidatus Magnetaquicoccaceae</taxon>
        <taxon>Candidatus Magnetaquiglobus</taxon>
    </lineage>
</organism>
<accession>A0ABQ0CBU8</accession>
<keyword evidence="3" id="KW-1185">Reference proteome</keyword>
<evidence type="ECO:0000313" key="3">
    <source>
        <dbReference type="Proteomes" id="UP001628193"/>
    </source>
</evidence>
<dbReference type="Proteomes" id="UP001628193">
    <property type="component" value="Unassembled WGS sequence"/>
</dbReference>
<dbReference type="InterPro" id="IPR009875">
    <property type="entry name" value="PilZ_domain"/>
</dbReference>
<dbReference type="Gene3D" id="2.40.10.220">
    <property type="entry name" value="predicted glycosyltransferase like domains"/>
    <property type="match status" value="1"/>
</dbReference>